<evidence type="ECO:0000256" key="6">
    <source>
        <dbReference type="ARBA" id="ARBA00023136"/>
    </source>
</evidence>
<name>A0A084QW78_STAC4</name>
<dbReference type="OMA" id="HSKQVQI"/>
<feature type="transmembrane region" description="Helical" evidence="8">
    <location>
        <begin position="214"/>
        <end position="239"/>
    </location>
</feature>
<gene>
    <name evidence="9" type="ORF">S40285_01610</name>
</gene>
<feature type="transmembrane region" description="Helical" evidence="8">
    <location>
        <begin position="20"/>
        <end position="43"/>
    </location>
</feature>
<feature type="transmembrane region" description="Helical" evidence="8">
    <location>
        <begin position="134"/>
        <end position="151"/>
    </location>
</feature>
<keyword evidence="3" id="KW-0256">Endoplasmic reticulum</keyword>
<sequence>METVQDTIRAATSKPVQRAVINTALLVSGAVGLLGLAAITSALSGPNPYGAVSLTEKPLKTQQKYDFGVTISVPRSPPNVERGNFMVKLLLLDKSLGDLVVETTGVFAFEDAEPDNESVVFRSRRPALIPYNDPVVSLVSRIVFFLYHLLFPTSQVCKMSIPLAERVEFPNRASIPSSAYLEIEAGQTIQIYSVSLTIIAQLQGLRWLMVHYRLLMYLAFTGLFWLCELFFMILAWGLWSGFSGPTSRGVDRKWPVAIEERSSGLKSLPEKYEDDEDEGVNDSRDLSDRPYSFPTYGGQPPLKHEPRVKREPALERSLSEVPVGGAEADDEDDSIEEAQSDHWRADSGIGTSYSEGGSSTARRRLSKRDLR</sequence>
<evidence type="ECO:0000256" key="4">
    <source>
        <dbReference type="ARBA" id="ARBA00022989"/>
    </source>
</evidence>
<dbReference type="AlphaFoldDB" id="A0A084QW78"/>
<reference evidence="9 10" key="1">
    <citation type="journal article" date="2014" name="BMC Genomics">
        <title>Comparative genome sequencing reveals chemotype-specific gene clusters in the toxigenic black mold Stachybotrys.</title>
        <authorList>
            <person name="Semeiks J."/>
            <person name="Borek D."/>
            <person name="Otwinowski Z."/>
            <person name="Grishin N.V."/>
        </authorList>
    </citation>
    <scope>NUCLEOTIDE SEQUENCE [LARGE SCALE GENOMIC DNA]</scope>
    <source>
        <strain evidence="9 10">IBT 40285</strain>
    </source>
</reference>
<feature type="compositionally biased region" description="Basic and acidic residues" evidence="7">
    <location>
        <begin position="302"/>
        <end position="318"/>
    </location>
</feature>
<dbReference type="Proteomes" id="UP000028524">
    <property type="component" value="Unassembled WGS sequence"/>
</dbReference>
<evidence type="ECO:0000313" key="9">
    <source>
        <dbReference type="EMBL" id="KFA68213.1"/>
    </source>
</evidence>
<evidence type="ECO:0000256" key="5">
    <source>
        <dbReference type="ARBA" id="ARBA00023098"/>
    </source>
</evidence>
<evidence type="ECO:0000256" key="2">
    <source>
        <dbReference type="ARBA" id="ARBA00022692"/>
    </source>
</evidence>
<keyword evidence="5" id="KW-0443">Lipid metabolism</keyword>
<dbReference type="InParanoid" id="A0A084QW78"/>
<feature type="region of interest" description="Disordered" evidence="7">
    <location>
        <begin position="265"/>
        <end position="371"/>
    </location>
</feature>
<dbReference type="PANTHER" id="PTHR21212">
    <property type="entry name" value="BERNARDINELLI-SEIP CONGENITAL LIPODYSTROPHY 2 HOMOLOG BSCL2 PROTEIN"/>
    <property type="match status" value="1"/>
</dbReference>
<dbReference type="CDD" id="cd23995">
    <property type="entry name" value="Seipin_BSCL2_like"/>
    <property type="match status" value="1"/>
</dbReference>
<keyword evidence="2 8" id="KW-0812">Transmembrane</keyword>
<evidence type="ECO:0000256" key="7">
    <source>
        <dbReference type="SAM" id="MobiDB-lite"/>
    </source>
</evidence>
<protein>
    <recommendedName>
        <fullName evidence="11">Seipin</fullName>
    </recommendedName>
</protein>
<keyword evidence="4 8" id="KW-1133">Transmembrane helix</keyword>
<dbReference type="GO" id="GO:0140042">
    <property type="term" value="P:lipid droplet formation"/>
    <property type="evidence" value="ECO:0007669"/>
    <property type="project" value="UniProtKB-ARBA"/>
</dbReference>
<dbReference type="GO" id="GO:0005789">
    <property type="term" value="C:endoplasmic reticulum membrane"/>
    <property type="evidence" value="ECO:0007669"/>
    <property type="project" value="UniProtKB-SubCell"/>
</dbReference>
<organism evidence="9 10">
    <name type="scientific">Stachybotrys chlorohalonatus (strain IBT 40285)</name>
    <dbReference type="NCBI Taxonomy" id="1283841"/>
    <lineage>
        <taxon>Eukaryota</taxon>
        <taxon>Fungi</taxon>
        <taxon>Dikarya</taxon>
        <taxon>Ascomycota</taxon>
        <taxon>Pezizomycotina</taxon>
        <taxon>Sordariomycetes</taxon>
        <taxon>Hypocreomycetidae</taxon>
        <taxon>Hypocreales</taxon>
        <taxon>Stachybotryaceae</taxon>
        <taxon>Stachybotrys</taxon>
    </lineage>
</organism>
<dbReference type="STRING" id="1283841.A0A084QW78"/>
<proteinExistence type="predicted"/>
<evidence type="ECO:0000256" key="8">
    <source>
        <dbReference type="SAM" id="Phobius"/>
    </source>
</evidence>
<feature type="compositionally biased region" description="Acidic residues" evidence="7">
    <location>
        <begin position="327"/>
        <end position="338"/>
    </location>
</feature>
<keyword evidence="6 8" id="KW-0472">Membrane</keyword>
<evidence type="ECO:0008006" key="11">
    <source>
        <dbReference type="Google" id="ProtNLM"/>
    </source>
</evidence>
<dbReference type="GO" id="GO:0006629">
    <property type="term" value="P:lipid metabolic process"/>
    <property type="evidence" value="ECO:0007669"/>
    <property type="project" value="UniProtKB-KW"/>
</dbReference>
<accession>A0A084QW78</accession>
<dbReference type="EMBL" id="KL659949">
    <property type="protein sequence ID" value="KFA68213.1"/>
    <property type="molecule type" value="Genomic_DNA"/>
</dbReference>
<feature type="compositionally biased region" description="Basic residues" evidence="7">
    <location>
        <begin position="361"/>
        <end position="371"/>
    </location>
</feature>
<dbReference type="PANTHER" id="PTHR21212:SF0">
    <property type="entry name" value="SEIPIN"/>
    <property type="match status" value="1"/>
</dbReference>
<dbReference type="OrthoDB" id="3990054at2759"/>
<feature type="compositionally biased region" description="Polar residues" evidence="7">
    <location>
        <begin position="349"/>
        <end position="360"/>
    </location>
</feature>
<dbReference type="Pfam" id="PF06775">
    <property type="entry name" value="Seipin"/>
    <property type="match status" value="1"/>
</dbReference>
<dbReference type="InterPro" id="IPR009617">
    <property type="entry name" value="Seipin"/>
</dbReference>
<evidence type="ECO:0000313" key="10">
    <source>
        <dbReference type="Proteomes" id="UP000028524"/>
    </source>
</evidence>
<evidence type="ECO:0000256" key="3">
    <source>
        <dbReference type="ARBA" id="ARBA00022824"/>
    </source>
</evidence>
<keyword evidence="10" id="KW-1185">Reference proteome</keyword>
<dbReference type="HOGENOM" id="CLU_043048_1_0_1"/>
<comment type="subcellular location">
    <subcellularLocation>
        <location evidence="1">Endoplasmic reticulum membrane</location>
        <topology evidence="1">Multi-pass membrane protein</topology>
    </subcellularLocation>
</comment>
<evidence type="ECO:0000256" key="1">
    <source>
        <dbReference type="ARBA" id="ARBA00004477"/>
    </source>
</evidence>